<dbReference type="PANTHER" id="PTHR31719">
    <property type="entry name" value="NAC TRANSCRIPTION FACTOR 56"/>
    <property type="match status" value="1"/>
</dbReference>
<keyword evidence="5" id="KW-0539">Nucleus</keyword>
<evidence type="ECO:0000256" key="1">
    <source>
        <dbReference type="ARBA" id="ARBA00004123"/>
    </source>
</evidence>
<dbReference type="InterPro" id="IPR036093">
    <property type="entry name" value="NAC_dom_sf"/>
</dbReference>
<comment type="subcellular location">
    <subcellularLocation>
        <location evidence="1">Nucleus</location>
    </subcellularLocation>
</comment>
<feature type="domain" description="NAC" evidence="6">
    <location>
        <begin position="148"/>
        <end position="302"/>
    </location>
</feature>
<dbReference type="PROSITE" id="PS51005">
    <property type="entry name" value="NAC"/>
    <property type="match status" value="1"/>
</dbReference>
<gene>
    <name evidence="7" type="ORF">VNO77_28929</name>
</gene>
<comment type="caution">
    <text evidence="7">The sequence shown here is derived from an EMBL/GenBank/DDBJ whole genome shotgun (WGS) entry which is preliminary data.</text>
</comment>
<keyword evidence="2" id="KW-0805">Transcription regulation</keyword>
<dbReference type="GO" id="GO:0003677">
    <property type="term" value="F:DNA binding"/>
    <property type="evidence" value="ECO:0007669"/>
    <property type="project" value="UniProtKB-KW"/>
</dbReference>
<dbReference type="EMBL" id="JAYMYQ010000006">
    <property type="protein sequence ID" value="KAK7324952.1"/>
    <property type="molecule type" value="Genomic_DNA"/>
</dbReference>
<reference evidence="7 8" key="1">
    <citation type="submission" date="2024-01" db="EMBL/GenBank/DDBJ databases">
        <title>The genomes of 5 underutilized Papilionoideae crops provide insights into root nodulation and disease resistanc.</title>
        <authorList>
            <person name="Jiang F."/>
        </authorList>
    </citation>
    <scope>NUCLEOTIDE SEQUENCE [LARGE SCALE GENOMIC DNA]</scope>
    <source>
        <strain evidence="7">LVBAO_FW01</strain>
        <tissue evidence="7">Leaves</tissue>
    </source>
</reference>
<dbReference type="Gene3D" id="2.170.150.80">
    <property type="entry name" value="NAC domain"/>
    <property type="match status" value="1"/>
</dbReference>
<dbReference type="AlphaFoldDB" id="A0AAN9KYU5"/>
<evidence type="ECO:0000256" key="4">
    <source>
        <dbReference type="ARBA" id="ARBA00023163"/>
    </source>
</evidence>
<dbReference type="FunFam" id="2.170.150.80:FF:000008">
    <property type="entry name" value="NAC domain-containing protein 72-like"/>
    <property type="match status" value="1"/>
</dbReference>
<keyword evidence="3" id="KW-0238">DNA-binding</keyword>
<dbReference type="Pfam" id="PF02365">
    <property type="entry name" value="NAM"/>
    <property type="match status" value="1"/>
</dbReference>
<keyword evidence="4" id="KW-0804">Transcription</keyword>
<dbReference type="PANTHER" id="PTHR31719:SF157">
    <property type="entry name" value="NAC TRANSCRIPTION FACTOR-LIKE PROTEIN"/>
    <property type="match status" value="1"/>
</dbReference>
<name>A0AAN9KYU5_CANGL</name>
<sequence>MDRAYKVPETKEAAKKLGMFFLWSYMINNELREKQRELEIERFGSNLKLRSIMNGKPQCGVNAWELKKLDDGGMIEMLLGFEVLTIRTKHLHGTRAIYNVDNTLLSYLKPAKLVSSALFDSLWSLLCQEQSKYSLMEGDQHASNNYSFPPGFRFHPSDEELIVHYLQNKISSRPLPASIIAEIDLYKYNPWELPNKSLFGEEEWYFFSPRDRKYPNGLRPNRAAASGYWKATGTDKPILSSSGSKRIGVKKALVFYSGRPPKGAKTDWIMNEYRLVDTPTKSSKLKGSMRLDDWVLCRVRHKGYSSKNLYENQENPGELNMPANITRSEECPTNTNLQADMITDYQYKDYQIIASILVGGPIPPTENLSNLSFKGCKSNNLASVYEDGFNKVNSQTIPSLDSYFNSLTRKSNEDDRYENLISFNRKFNTENKMNESPSKVLTNRELNCYSQNQSQDDIFNGNPPDPSINFRDLNELTFTGRYPQ</sequence>
<evidence type="ECO:0000256" key="2">
    <source>
        <dbReference type="ARBA" id="ARBA00023015"/>
    </source>
</evidence>
<organism evidence="7 8">
    <name type="scientific">Canavalia gladiata</name>
    <name type="common">Sword bean</name>
    <name type="synonym">Dolichos gladiatus</name>
    <dbReference type="NCBI Taxonomy" id="3824"/>
    <lineage>
        <taxon>Eukaryota</taxon>
        <taxon>Viridiplantae</taxon>
        <taxon>Streptophyta</taxon>
        <taxon>Embryophyta</taxon>
        <taxon>Tracheophyta</taxon>
        <taxon>Spermatophyta</taxon>
        <taxon>Magnoliopsida</taxon>
        <taxon>eudicotyledons</taxon>
        <taxon>Gunneridae</taxon>
        <taxon>Pentapetalae</taxon>
        <taxon>rosids</taxon>
        <taxon>fabids</taxon>
        <taxon>Fabales</taxon>
        <taxon>Fabaceae</taxon>
        <taxon>Papilionoideae</taxon>
        <taxon>50 kb inversion clade</taxon>
        <taxon>NPAAA clade</taxon>
        <taxon>indigoferoid/millettioid clade</taxon>
        <taxon>Phaseoleae</taxon>
        <taxon>Canavalia</taxon>
    </lineage>
</organism>
<accession>A0AAN9KYU5</accession>
<dbReference type="Proteomes" id="UP001367508">
    <property type="component" value="Unassembled WGS sequence"/>
</dbReference>
<evidence type="ECO:0000313" key="7">
    <source>
        <dbReference type="EMBL" id="KAK7324952.1"/>
    </source>
</evidence>
<proteinExistence type="predicted"/>
<evidence type="ECO:0000256" key="5">
    <source>
        <dbReference type="ARBA" id="ARBA00023242"/>
    </source>
</evidence>
<keyword evidence="8" id="KW-1185">Reference proteome</keyword>
<dbReference type="GO" id="GO:0006355">
    <property type="term" value="P:regulation of DNA-templated transcription"/>
    <property type="evidence" value="ECO:0007669"/>
    <property type="project" value="InterPro"/>
</dbReference>
<evidence type="ECO:0000313" key="8">
    <source>
        <dbReference type="Proteomes" id="UP001367508"/>
    </source>
</evidence>
<dbReference type="GO" id="GO:0005634">
    <property type="term" value="C:nucleus"/>
    <property type="evidence" value="ECO:0007669"/>
    <property type="project" value="UniProtKB-SubCell"/>
</dbReference>
<evidence type="ECO:0000256" key="3">
    <source>
        <dbReference type="ARBA" id="ARBA00023125"/>
    </source>
</evidence>
<dbReference type="SUPFAM" id="SSF101941">
    <property type="entry name" value="NAC domain"/>
    <property type="match status" value="1"/>
</dbReference>
<protein>
    <recommendedName>
        <fullName evidence="6">NAC domain-containing protein</fullName>
    </recommendedName>
</protein>
<dbReference type="InterPro" id="IPR003441">
    <property type="entry name" value="NAC-dom"/>
</dbReference>
<evidence type="ECO:0000259" key="6">
    <source>
        <dbReference type="PROSITE" id="PS51005"/>
    </source>
</evidence>